<feature type="domain" description="FAD-dependent urate hydroxylase HpyO/Asp monooxygenase CreE-like FAD/NAD(P)-binding" evidence="1">
    <location>
        <begin position="5"/>
        <end position="150"/>
    </location>
</feature>
<dbReference type="Pfam" id="PF13454">
    <property type="entry name" value="NAD_binding_9"/>
    <property type="match status" value="1"/>
</dbReference>
<evidence type="ECO:0000313" key="2">
    <source>
        <dbReference type="EMBL" id="HEF26594.1"/>
    </source>
</evidence>
<protein>
    <recommendedName>
        <fullName evidence="1">FAD-dependent urate hydroxylase HpyO/Asp monooxygenase CreE-like FAD/NAD(P)-binding domain-containing protein</fullName>
    </recommendedName>
</protein>
<dbReference type="Gene3D" id="3.50.50.100">
    <property type="match status" value="1"/>
</dbReference>
<gene>
    <name evidence="2" type="ORF">ENP23_12540</name>
</gene>
<accession>A0A7C2BCC8</accession>
<evidence type="ECO:0000259" key="1">
    <source>
        <dbReference type="Pfam" id="PF13454"/>
    </source>
</evidence>
<reference evidence="2" key="1">
    <citation type="journal article" date="2020" name="mSystems">
        <title>Genome- and Community-Level Interaction Insights into Carbon Utilization and Element Cycling Functions of Hydrothermarchaeota in Hydrothermal Sediment.</title>
        <authorList>
            <person name="Zhou Z."/>
            <person name="Liu Y."/>
            <person name="Xu W."/>
            <person name="Pan J."/>
            <person name="Luo Z.H."/>
            <person name="Li M."/>
        </authorList>
    </citation>
    <scope>NUCLEOTIDE SEQUENCE [LARGE SCALE GENOMIC DNA]</scope>
    <source>
        <strain evidence="2">SpSt-200</strain>
    </source>
</reference>
<dbReference type="EMBL" id="DSIN01000022">
    <property type="protein sequence ID" value="HEF26594.1"/>
    <property type="molecule type" value="Genomic_DNA"/>
</dbReference>
<organism evidence="2">
    <name type="scientific">Pseudomonas graminis</name>
    <dbReference type="NCBI Taxonomy" id="158627"/>
    <lineage>
        <taxon>Bacteria</taxon>
        <taxon>Pseudomonadati</taxon>
        <taxon>Pseudomonadota</taxon>
        <taxon>Gammaproteobacteria</taxon>
        <taxon>Pseudomonadales</taxon>
        <taxon>Pseudomonadaceae</taxon>
        <taxon>Pseudomonas</taxon>
    </lineage>
</organism>
<dbReference type="InterPro" id="IPR038732">
    <property type="entry name" value="HpyO/CreE_NAD-binding"/>
</dbReference>
<dbReference type="PRINTS" id="PR00368">
    <property type="entry name" value="FADPNR"/>
</dbReference>
<dbReference type="SUPFAM" id="SSF51905">
    <property type="entry name" value="FAD/NAD(P)-binding domain"/>
    <property type="match status" value="1"/>
</dbReference>
<name>A0A7C2BCC8_9PSED</name>
<dbReference type="InterPro" id="IPR052189">
    <property type="entry name" value="L-asp_N-monooxygenase_NS-form"/>
</dbReference>
<dbReference type="PANTHER" id="PTHR40254">
    <property type="entry name" value="BLR0577 PROTEIN"/>
    <property type="match status" value="1"/>
</dbReference>
<dbReference type="AlphaFoldDB" id="A0A7C2BCC8"/>
<sequence>MKRLVIIGAGFSGAATAIQLLRKLPNDVELVIINRSGRMAKGLAYGTNSPYHLLNVPAGNMSAIADDPGSFLRYCQAKDPLIHSGSFVSRALYGTYLEQLLADEEATSSVSCVRIAGGVTCIDQLGSVAVLQLDTGEEIIADHVILAAGNFPPHNPGMVAPIQRSTAYIPDPWSGPISIEDKSHVLLIGSGLTAIDTLIALMHSAPGASVTMISRRGLVPRGHRDALPAVKFTTNIQAEILTLPPSITRYVRAIRAEIAKSPEHWREVITALRPVSSAVWQKLGVSERRRFLRHLQPYWDAHRHRLAPDSYRLFETALHNRKVKKLSGRIVEVLERNGRVEVALRCRGTADVQQLQFDKVINCTGPCQNVEHVQDQLISFLKSAGLLSIDPLSLGIEVNEQYRVLSKAGDPLPWLSYIGPMLKAQFWEATAVPELREHASHLATNIAILFSEM</sequence>
<dbReference type="PANTHER" id="PTHR40254:SF1">
    <property type="entry name" value="BLR0577 PROTEIN"/>
    <property type="match status" value="1"/>
</dbReference>
<dbReference type="InterPro" id="IPR036188">
    <property type="entry name" value="FAD/NAD-bd_sf"/>
</dbReference>
<proteinExistence type="predicted"/>
<dbReference type="Gene3D" id="3.50.50.60">
    <property type="entry name" value="FAD/NAD(P)-binding domain"/>
    <property type="match status" value="1"/>
</dbReference>
<comment type="caution">
    <text evidence="2">The sequence shown here is derived from an EMBL/GenBank/DDBJ whole genome shotgun (WGS) entry which is preliminary data.</text>
</comment>